<name>A0A6M3L850_9ZZZZ</name>
<proteinExistence type="predicted"/>
<reference evidence="1" key="1">
    <citation type="submission" date="2020-03" db="EMBL/GenBank/DDBJ databases">
        <title>The deep terrestrial virosphere.</title>
        <authorList>
            <person name="Holmfeldt K."/>
            <person name="Nilsson E."/>
            <person name="Simone D."/>
            <person name="Lopez-Fernandez M."/>
            <person name="Wu X."/>
            <person name="de Brujin I."/>
            <person name="Lundin D."/>
            <person name="Andersson A."/>
            <person name="Bertilsson S."/>
            <person name="Dopson M."/>
        </authorList>
    </citation>
    <scope>NUCLEOTIDE SEQUENCE</scope>
    <source>
        <strain evidence="1">MM415B03436</strain>
    </source>
</reference>
<protein>
    <submittedName>
        <fullName evidence="1">Uncharacterized protein</fullName>
    </submittedName>
</protein>
<accession>A0A6M3L850</accession>
<dbReference type="AlphaFoldDB" id="A0A6M3L850"/>
<gene>
    <name evidence="1" type="ORF">MM415B03436_0014</name>
</gene>
<sequence length="93" mass="10262">MILNGKKFEYGLCPSCGKRRPVSEQDPLCWGCGGHAGYPNYFKEICCNCGCTYGAHHGGTSPWPRDYCPETEGRMNWENGPGTTFCSSGKFKP</sequence>
<dbReference type="EMBL" id="MT142969">
    <property type="protein sequence ID" value="QJA91207.1"/>
    <property type="molecule type" value="Genomic_DNA"/>
</dbReference>
<organism evidence="1">
    <name type="scientific">viral metagenome</name>
    <dbReference type="NCBI Taxonomy" id="1070528"/>
    <lineage>
        <taxon>unclassified sequences</taxon>
        <taxon>metagenomes</taxon>
        <taxon>organismal metagenomes</taxon>
    </lineage>
</organism>
<evidence type="ECO:0000313" key="1">
    <source>
        <dbReference type="EMBL" id="QJA91207.1"/>
    </source>
</evidence>